<accession>A0A1H9SLP7</accession>
<gene>
    <name evidence="2" type="ORF">SAMN05216195_107119</name>
</gene>
<evidence type="ECO:0000313" key="3">
    <source>
        <dbReference type="Proteomes" id="UP000199028"/>
    </source>
</evidence>
<dbReference type="Pfam" id="PF01863">
    <property type="entry name" value="YgjP-like"/>
    <property type="match status" value="1"/>
</dbReference>
<dbReference type="PANTHER" id="PTHR30399:SF1">
    <property type="entry name" value="UTP PYROPHOSPHATASE"/>
    <property type="match status" value="1"/>
</dbReference>
<dbReference type="AlphaFoldDB" id="A0A1H9SLP7"/>
<dbReference type="Proteomes" id="UP000199028">
    <property type="component" value="Unassembled WGS sequence"/>
</dbReference>
<dbReference type="PANTHER" id="PTHR30399">
    <property type="entry name" value="UNCHARACTERIZED PROTEIN YGJP"/>
    <property type="match status" value="1"/>
</dbReference>
<sequence>MTSSEPFRAALAAVSLPADWQVEVVIRPRRRRLGLEVKPGGAVLVLVPPTTDPRLITWFVTCKRQWLTEKVKIATQLAPAHPIKEFIDGEEFRLYGVSYRLRLVDHAPAGVEQLPAFAPEGILYVRRQPPAQIRRAIVSLYRKIGLAWLQQHGRQYELDGQISNLTYVVRDLGRRHWGLYYTPPKHIVAAHWAAFSLPVRLVEYLLAHEMAHATSPAGRSHGPAWQRQMNQWMPDWRRRQVELVEAGRHAWLGGWNRPS</sequence>
<evidence type="ECO:0000313" key="2">
    <source>
        <dbReference type="EMBL" id="SER85847.1"/>
    </source>
</evidence>
<dbReference type="InterPro" id="IPR002725">
    <property type="entry name" value="YgjP-like_metallopeptidase"/>
</dbReference>
<dbReference type="RefSeq" id="WP_090066893.1">
    <property type="nucleotide sequence ID" value="NZ_FOFT01000007.1"/>
</dbReference>
<dbReference type="Gene3D" id="3.30.2010.10">
    <property type="entry name" value="Metalloproteases ('zincins'), catalytic domain"/>
    <property type="match status" value="1"/>
</dbReference>
<name>A0A1H9SLP7_9PSEU</name>
<dbReference type="InterPro" id="IPR053136">
    <property type="entry name" value="UTP_pyrophosphatase-like"/>
</dbReference>
<evidence type="ECO:0000259" key="1">
    <source>
        <dbReference type="Pfam" id="PF01863"/>
    </source>
</evidence>
<feature type="domain" description="YgjP-like metallopeptidase" evidence="1">
    <location>
        <begin position="31"/>
        <end position="243"/>
    </location>
</feature>
<dbReference type="OrthoDB" id="9811177at2"/>
<proteinExistence type="predicted"/>
<dbReference type="EMBL" id="FOFT01000007">
    <property type="protein sequence ID" value="SER85847.1"/>
    <property type="molecule type" value="Genomic_DNA"/>
</dbReference>
<keyword evidence="3" id="KW-1185">Reference proteome</keyword>
<reference evidence="3" key="1">
    <citation type="submission" date="2016-10" db="EMBL/GenBank/DDBJ databases">
        <authorList>
            <person name="Varghese N."/>
            <person name="Submissions S."/>
        </authorList>
    </citation>
    <scope>NUCLEOTIDE SEQUENCE [LARGE SCALE GENOMIC DNA]</scope>
    <source>
        <strain evidence="3">CGMCC 4.578</strain>
    </source>
</reference>
<organism evidence="2 3">
    <name type="scientific">Lentzea flaviverrucosa</name>
    <dbReference type="NCBI Taxonomy" id="200379"/>
    <lineage>
        <taxon>Bacteria</taxon>
        <taxon>Bacillati</taxon>
        <taxon>Actinomycetota</taxon>
        <taxon>Actinomycetes</taxon>
        <taxon>Pseudonocardiales</taxon>
        <taxon>Pseudonocardiaceae</taxon>
        <taxon>Lentzea</taxon>
    </lineage>
</organism>
<protein>
    <recommendedName>
        <fullName evidence="1">YgjP-like metallopeptidase domain-containing protein</fullName>
    </recommendedName>
</protein>